<proteinExistence type="evidence at transcript level"/>
<protein>
    <recommendedName>
        <fullName evidence="3">Nlr family card domain protein</fullName>
    </recommendedName>
</protein>
<evidence type="ECO:0008006" key="3">
    <source>
        <dbReference type="Google" id="ProtNLM"/>
    </source>
</evidence>
<dbReference type="AlphaFoldDB" id="L7MLT7"/>
<reference evidence="2" key="2">
    <citation type="journal article" date="2015" name="J. Proteomics">
        <title>Sexual differences in the sialomes of the zebra tick, Rhipicephalus pulchellus.</title>
        <authorList>
            <person name="Tan A.W."/>
            <person name="Francischetti I.M."/>
            <person name="Slovak M."/>
            <person name="Kini R.M."/>
            <person name="Ribeiro J.M."/>
        </authorList>
    </citation>
    <scope>NUCLEOTIDE SEQUENCE</scope>
    <source>
        <tissue evidence="2">Salivary gland</tissue>
    </source>
</reference>
<organism evidence="2">
    <name type="scientific">Rhipicephalus pulchellus</name>
    <name type="common">Yellow backed tick</name>
    <name type="synonym">Dermacentor pulchellus</name>
    <dbReference type="NCBI Taxonomy" id="72859"/>
    <lineage>
        <taxon>Eukaryota</taxon>
        <taxon>Metazoa</taxon>
        <taxon>Ecdysozoa</taxon>
        <taxon>Arthropoda</taxon>
        <taxon>Chelicerata</taxon>
        <taxon>Arachnida</taxon>
        <taxon>Acari</taxon>
        <taxon>Parasitiformes</taxon>
        <taxon>Ixodida</taxon>
        <taxon>Ixodoidea</taxon>
        <taxon>Ixodidae</taxon>
        <taxon>Rhipicephalinae</taxon>
        <taxon>Rhipicephalus</taxon>
        <taxon>Rhipicephalus</taxon>
    </lineage>
</organism>
<reference evidence="2" key="1">
    <citation type="submission" date="2012-11" db="EMBL/GenBank/DDBJ databases">
        <authorList>
            <person name="Lucero-Rivera Y.E."/>
            <person name="Tovar-Ramirez D."/>
        </authorList>
    </citation>
    <scope>NUCLEOTIDE SEQUENCE</scope>
    <source>
        <tissue evidence="2">Salivary gland</tissue>
    </source>
</reference>
<evidence type="ECO:0000256" key="1">
    <source>
        <dbReference type="ARBA" id="ARBA00022737"/>
    </source>
</evidence>
<evidence type="ECO:0000313" key="2">
    <source>
        <dbReference type="EMBL" id="JAA64258.1"/>
    </source>
</evidence>
<dbReference type="InterPro" id="IPR032675">
    <property type="entry name" value="LRR_dom_sf"/>
</dbReference>
<feature type="non-terminal residue" evidence="2">
    <location>
        <position position="1"/>
    </location>
</feature>
<dbReference type="SUPFAM" id="SSF52047">
    <property type="entry name" value="RNI-like"/>
    <property type="match status" value="1"/>
</dbReference>
<accession>L7MLT7</accession>
<dbReference type="InterPro" id="IPR052201">
    <property type="entry name" value="LRR-containing_regulator"/>
</dbReference>
<dbReference type="PANTHER" id="PTHR24111:SF0">
    <property type="entry name" value="LEUCINE-RICH REPEAT-CONTAINING PROTEIN"/>
    <property type="match status" value="1"/>
</dbReference>
<dbReference type="EMBL" id="GACK01000776">
    <property type="protein sequence ID" value="JAA64258.1"/>
    <property type="molecule type" value="mRNA"/>
</dbReference>
<name>L7MLT7_RHIPC</name>
<sequence length="718" mass="80720">WLSGELTTWNQVLNSLKYELVETRPGSVRLQKIHRDDFGPFGSSWEDVAREAALLISWLLEHHLCIEELSLLYPSGEGNKAPPVPFPIRVRPSVGSNPDRYFRNVKIEKASLRSSSWGHLFELEGLNTVRGIENLKVESPSFTFKFAADLESLLRRNAGTLKVVKLRQAILPRNVDYALQCLLNCESLTLGPFISRGRRSRSLVSVVQLLRTTSALKNLSIYICPMEADKQLATLSEAVKANTSLTKLSVYSKIKGSPEPIFHALQANGTLKELHIRGCEIEFSGEAVEKALCMNTSLRILRITESGISHDCVQHLAAVLRVNSTLEEIELSSWKSLCYEGIFVLCSTLAQNKTLKKLTLGRFEATQEGREALAQMLTTNDSYNRVQLFWAKADINGLWNALISPTACPEEVSLRDVHSLSKEDLGLLFDAIASSERVRTLRIWWEDIVEAEGEVWTKVAAFCEMLKSNRSIRTLDIFIRRGNANLVHDVFHALAENKGVAKIMISLDTIERNKATDISYFLARNKTATAFDMIAAVCRSLSAELAKELSKGMLQNRLIVNFKLSMRWVCNERRFTIFEAVRRNRAALNRAVDFILRHKTDRECAEAFELFSKTPLLVSYAVKVTGKTEGEVLVDVVSAANFLTDNYLIITEVVQNCIKCHPAQGTQIAALNKDCWRAICRHLTVADVLVPQYVVGRSKKRKLAENSKNSEKFSKLAK</sequence>
<keyword evidence="1" id="KW-0677">Repeat</keyword>
<dbReference type="Gene3D" id="3.80.10.10">
    <property type="entry name" value="Ribonuclease Inhibitor"/>
    <property type="match status" value="3"/>
</dbReference>
<dbReference type="PANTHER" id="PTHR24111">
    <property type="entry name" value="LEUCINE-RICH REPEAT-CONTAINING PROTEIN 34"/>
    <property type="match status" value="1"/>
</dbReference>